<name>A0AAN5AK21_9BACT</name>
<keyword evidence="5" id="KW-0472">Membrane</keyword>
<dbReference type="InterPro" id="IPR036909">
    <property type="entry name" value="Cyt_c-like_dom_sf"/>
</dbReference>
<reference evidence="8 9" key="1">
    <citation type="submission" date="2021-12" db="EMBL/GenBank/DDBJ databases">
        <title>Genome sequencing of bacteria with rrn-lacking chromosome and rrn-plasmid.</title>
        <authorList>
            <person name="Anda M."/>
            <person name="Iwasaki W."/>
        </authorList>
    </citation>
    <scope>NUCLEOTIDE SEQUENCE [LARGE SCALE GENOMIC DNA]</scope>
    <source>
        <strain evidence="8 9">NBRC 15940</strain>
    </source>
</reference>
<dbReference type="InterPro" id="IPR038414">
    <property type="entry name" value="CcoP_N_sf"/>
</dbReference>
<dbReference type="Pfam" id="PF14715">
    <property type="entry name" value="FixP_N"/>
    <property type="match status" value="1"/>
</dbReference>
<dbReference type="Proteomes" id="UP001310022">
    <property type="component" value="Unassembled WGS sequence"/>
</dbReference>
<keyword evidence="6" id="KW-0732">Signal</keyword>
<accession>A0AAN5AK21</accession>
<evidence type="ECO:0000313" key="9">
    <source>
        <dbReference type="Proteomes" id="UP001310022"/>
    </source>
</evidence>
<keyword evidence="9" id="KW-1185">Reference proteome</keyword>
<keyword evidence="3 4" id="KW-0408">Iron</keyword>
<dbReference type="RefSeq" id="WP_338237617.1">
    <property type="nucleotide sequence ID" value="NZ_BQKE01000001.1"/>
</dbReference>
<dbReference type="SUPFAM" id="SSF46626">
    <property type="entry name" value="Cytochrome c"/>
    <property type="match status" value="1"/>
</dbReference>
<gene>
    <name evidence="8" type="primary">ccoP</name>
    <name evidence="8" type="ORF">PEDI_28720</name>
</gene>
<dbReference type="InterPro" id="IPR050597">
    <property type="entry name" value="Cytochrome_c_Oxidase_Subunit"/>
</dbReference>
<dbReference type="EMBL" id="BQKE01000001">
    <property type="protein sequence ID" value="GJM62320.1"/>
    <property type="molecule type" value="Genomic_DNA"/>
</dbReference>
<keyword evidence="1 4" id="KW-0349">Heme</keyword>
<feature type="signal peptide" evidence="6">
    <location>
        <begin position="1"/>
        <end position="27"/>
    </location>
</feature>
<evidence type="ECO:0000256" key="1">
    <source>
        <dbReference type="ARBA" id="ARBA00022617"/>
    </source>
</evidence>
<comment type="caution">
    <text evidence="8">The sequence shown here is derived from an EMBL/GenBank/DDBJ whole genome shotgun (WGS) entry which is preliminary data.</text>
</comment>
<dbReference type="PANTHER" id="PTHR33751">
    <property type="entry name" value="CBB3-TYPE CYTOCHROME C OXIDASE SUBUNIT FIXP"/>
    <property type="match status" value="1"/>
</dbReference>
<dbReference type="PANTHER" id="PTHR33751:SF1">
    <property type="entry name" value="CBB3-TYPE CYTOCHROME C OXIDASE SUBUNIT FIXP"/>
    <property type="match status" value="1"/>
</dbReference>
<dbReference type="AlphaFoldDB" id="A0AAN5AK21"/>
<dbReference type="InterPro" id="IPR009056">
    <property type="entry name" value="Cyt_c-like_dom"/>
</dbReference>
<dbReference type="Pfam" id="PF13442">
    <property type="entry name" value="Cytochrome_CBB3"/>
    <property type="match status" value="1"/>
</dbReference>
<dbReference type="Gene3D" id="1.10.760.10">
    <property type="entry name" value="Cytochrome c-like domain"/>
    <property type="match status" value="1"/>
</dbReference>
<feature type="transmembrane region" description="Helical" evidence="5">
    <location>
        <begin position="37"/>
        <end position="61"/>
    </location>
</feature>
<evidence type="ECO:0000256" key="3">
    <source>
        <dbReference type="ARBA" id="ARBA00023004"/>
    </source>
</evidence>
<evidence type="ECO:0000256" key="5">
    <source>
        <dbReference type="SAM" id="Phobius"/>
    </source>
</evidence>
<dbReference type="Gene3D" id="6.10.280.130">
    <property type="match status" value="1"/>
</dbReference>
<evidence type="ECO:0000313" key="8">
    <source>
        <dbReference type="EMBL" id="GJM62320.1"/>
    </source>
</evidence>
<keyword evidence="2 4" id="KW-0479">Metal-binding</keyword>
<evidence type="ECO:0000256" key="2">
    <source>
        <dbReference type="ARBA" id="ARBA00022723"/>
    </source>
</evidence>
<feature type="transmembrane region" description="Helical" evidence="5">
    <location>
        <begin position="127"/>
        <end position="146"/>
    </location>
</feature>
<feature type="chain" id="PRO_5042840136" evidence="6">
    <location>
        <begin position="28"/>
        <end position="280"/>
    </location>
</feature>
<dbReference type="InterPro" id="IPR032858">
    <property type="entry name" value="CcoP_N"/>
</dbReference>
<protein>
    <submittedName>
        <fullName evidence="8">Cytochrome c oxidase subunit III</fullName>
    </submittedName>
</protein>
<keyword evidence="5" id="KW-1133">Transmembrane helix</keyword>
<sequence>MNTKAFKYKAVAAMALLMGMMPELAFAQSGGGLDEATALKIMLGLTTAISLGVLLVAIFTLKVVNTVMQQEAEKKAEAEGKELVRQSWWWGIANEAVPIEQEEEILLDHNYDGIQELDNHLPPWWKALFAATVVFGVIYVGVYHVFNLAPLSGKAYDIEMAEAALKAADIDESNVTLLTDDAGLTRGEEIFVGKCVVCHGKQGEGKIGPNLTDEYWIHGGGIKDVFKVVKDGGRPGKGMISWKKQLSAKDMQAVSSYILTLQGTNPPNAKEAEGEKYVAN</sequence>
<evidence type="ECO:0000259" key="7">
    <source>
        <dbReference type="PROSITE" id="PS51007"/>
    </source>
</evidence>
<dbReference type="GO" id="GO:0046872">
    <property type="term" value="F:metal ion binding"/>
    <property type="evidence" value="ECO:0007669"/>
    <property type="project" value="UniProtKB-KW"/>
</dbReference>
<keyword evidence="5" id="KW-0812">Transmembrane</keyword>
<feature type="domain" description="Cytochrome c" evidence="7">
    <location>
        <begin position="182"/>
        <end position="262"/>
    </location>
</feature>
<evidence type="ECO:0000256" key="6">
    <source>
        <dbReference type="SAM" id="SignalP"/>
    </source>
</evidence>
<dbReference type="PROSITE" id="PS51007">
    <property type="entry name" value="CYTC"/>
    <property type="match status" value="1"/>
</dbReference>
<proteinExistence type="predicted"/>
<evidence type="ECO:0000256" key="4">
    <source>
        <dbReference type="PROSITE-ProRule" id="PRU00433"/>
    </source>
</evidence>
<dbReference type="GO" id="GO:0020037">
    <property type="term" value="F:heme binding"/>
    <property type="evidence" value="ECO:0007669"/>
    <property type="project" value="InterPro"/>
</dbReference>
<dbReference type="GO" id="GO:0009055">
    <property type="term" value="F:electron transfer activity"/>
    <property type="evidence" value="ECO:0007669"/>
    <property type="project" value="InterPro"/>
</dbReference>
<organism evidence="8 9">
    <name type="scientific">Persicobacter diffluens</name>
    <dbReference type="NCBI Taxonomy" id="981"/>
    <lineage>
        <taxon>Bacteria</taxon>
        <taxon>Pseudomonadati</taxon>
        <taxon>Bacteroidota</taxon>
        <taxon>Cytophagia</taxon>
        <taxon>Cytophagales</taxon>
        <taxon>Persicobacteraceae</taxon>
        <taxon>Persicobacter</taxon>
    </lineage>
</organism>